<reference evidence="1 2" key="1">
    <citation type="journal article" date="2021" name="BMC Genomics">
        <title>Datura genome reveals duplications of psychoactive alkaloid biosynthetic genes and high mutation rate following tissue culture.</title>
        <authorList>
            <person name="Rajewski A."/>
            <person name="Carter-House D."/>
            <person name="Stajich J."/>
            <person name="Litt A."/>
        </authorList>
    </citation>
    <scope>NUCLEOTIDE SEQUENCE [LARGE SCALE GENOMIC DNA]</scope>
    <source>
        <strain evidence="1">AR-01</strain>
    </source>
</reference>
<dbReference type="EMBL" id="JACEIK010000453">
    <property type="protein sequence ID" value="MCD7457355.1"/>
    <property type="molecule type" value="Genomic_DNA"/>
</dbReference>
<name>A0ABS8SEN9_DATST</name>
<evidence type="ECO:0000313" key="1">
    <source>
        <dbReference type="EMBL" id="MCD7457355.1"/>
    </source>
</evidence>
<sequence length="65" mass="7168">VLSLNRGLDKYVESIWSTTCVGKGPKRGAHGHHRATGRTKAEVGCKERYVAPATTCLEWRSRPTS</sequence>
<proteinExistence type="predicted"/>
<keyword evidence="2" id="KW-1185">Reference proteome</keyword>
<organism evidence="1 2">
    <name type="scientific">Datura stramonium</name>
    <name type="common">Jimsonweed</name>
    <name type="synonym">Common thornapple</name>
    <dbReference type="NCBI Taxonomy" id="4076"/>
    <lineage>
        <taxon>Eukaryota</taxon>
        <taxon>Viridiplantae</taxon>
        <taxon>Streptophyta</taxon>
        <taxon>Embryophyta</taxon>
        <taxon>Tracheophyta</taxon>
        <taxon>Spermatophyta</taxon>
        <taxon>Magnoliopsida</taxon>
        <taxon>eudicotyledons</taxon>
        <taxon>Gunneridae</taxon>
        <taxon>Pentapetalae</taxon>
        <taxon>asterids</taxon>
        <taxon>lamiids</taxon>
        <taxon>Solanales</taxon>
        <taxon>Solanaceae</taxon>
        <taxon>Solanoideae</taxon>
        <taxon>Datureae</taxon>
        <taxon>Datura</taxon>
    </lineage>
</organism>
<gene>
    <name evidence="1" type="ORF">HAX54_034920</name>
</gene>
<comment type="caution">
    <text evidence="1">The sequence shown here is derived from an EMBL/GenBank/DDBJ whole genome shotgun (WGS) entry which is preliminary data.</text>
</comment>
<evidence type="ECO:0000313" key="2">
    <source>
        <dbReference type="Proteomes" id="UP000823775"/>
    </source>
</evidence>
<accession>A0ABS8SEN9</accession>
<feature type="non-terminal residue" evidence="1">
    <location>
        <position position="1"/>
    </location>
</feature>
<protein>
    <submittedName>
        <fullName evidence="1">Uncharacterized protein</fullName>
    </submittedName>
</protein>
<dbReference type="Proteomes" id="UP000823775">
    <property type="component" value="Unassembled WGS sequence"/>
</dbReference>